<protein>
    <recommendedName>
        <fullName evidence="4">Lipoprotein</fullName>
    </recommendedName>
</protein>
<dbReference type="Proteomes" id="UP001161065">
    <property type="component" value="Unassembled WGS sequence"/>
</dbReference>
<name>A0AA42TRU8_9BURK</name>
<dbReference type="EMBL" id="JAOCEK010000039">
    <property type="protein sequence ID" value="MDH1337427.1"/>
    <property type="molecule type" value="Genomic_DNA"/>
</dbReference>
<dbReference type="RefSeq" id="WP_280009590.1">
    <property type="nucleotide sequence ID" value="NZ_JAOCEK010000039.1"/>
</dbReference>
<gene>
    <name evidence="2" type="ORF">N5D63_25135</name>
</gene>
<evidence type="ECO:0008006" key="4">
    <source>
        <dbReference type="Google" id="ProtNLM"/>
    </source>
</evidence>
<reference evidence="2" key="1">
    <citation type="submission" date="2022-09" db="EMBL/GenBank/DDBJ databases">
        <title>Intensive care unit water sources are persistently colonized with multi-drug resistant bacteria and are the site of extensive horizontal gene transfer of antibiotic resistance genes.</title>
        <authorList>
            <person name="Diorio-Toth L."/>
        </authorList>
    </citation>
    <scope>NUCLEOTIDE SEQUENCE</scope>
    <source>
        <strain evidence="2">GD03832</strain>
    </source>
</reference>
<sequence>MRQITASLSTAFLLLLAGCANTVGLEPTTSHSGFDNANVVTIRPHGNACAEMVCTGLGAQWSAKTPEIALLMVTITNEYRGIMSAQLNIDGQVVTLKKTMTATAMDAAGGIRQSTQTFVVPMSLVKGITNSKRTWLRVQTTEGSYENAVIDGEQDSKAFHALKRFLASVEQASAKS</sequence>
<keyword evidence="1" id="KW-0732">Signal</keyword>
<feature type="chain" id="PRO_5041318369" description="Lipoprotein" evidence="1">
    <location>
        <begin position="23"/>
        <end position="176"/>
    </location>
</feature>
<proteinExistence type="predicted"/>
<accession>A0AA42TRU8</accession>
<dbReference type="PROSITE" id="PS51257">
    <property type="entry name" value="PROKAR_LIPOPROTEIN"/>
    <property type="match status" value="1"/>
</dbReference>
<evidence type="ECO:0000256" key="1">
    <source>
        <dbReference type="SAM" id="SignalP"/>
    </source>
</evidence>
<feature type="signal peptide" evidence="1">
    <location>
        <begin position="1"/>
        <end position="22"/>
    </location>
</feature>
<dbReference type="AlphaFoldDB" id="A0AA42TRU8"/>
<evidence type="ECO:0000313" key="3">
    <source>
        <dbReference type="Proteomes" id="UP001161065"/>
    </source>
</evidence>
<evidence type="ECO:0000313" key="2">
    <source>
        <dbReference type="EMBL" id="MDH1337427.1"/>
    </source>
</evidence>
<organism evidence="2 3">
    <name type="scientific">Comamonas thiooxydans</name>
    <dbReference type="NCBI Taxonomy" id="363952"/>
    <lineage>
        <taxon>Bacteria</taxon>
        <taxon>Pseudomonadati</taxon>
        <taxon>Pseudomonadota</taxon>
        <taxon>Betaproteobacteria</taxon>
        <taxon>Burkholderiales</taxon>
        <taxon>Comamonadaceae</taxon>
        <taxon>Comamonas</taxon>
    </lineage>
</organism>
<comment type="caution">
    <text evidence="2">The sequence shown here is derived from an EMBL/GenBank/DDBJ whole genome shotgun (WGS) entry which is preliminary data.</text>
</comment>